<accession>A0ABS6MQH2</accession>
<dbReference type="InterPro" id="IPR001638">
    <property type="entry name" value="Solute-binding_3/MltF_N"/>
</dbReference>
<evidence type="ECO:0000256" key="1">
    <source>
        <dbReference type="ARBA" id="ARBA00010333"/>
    </source>
</evidence>
<evidence type="ECO:0000259" key="4">
    <source>
        <dbReference type="SMART" id="SM00062"/>
    </source>
</evidence>
<reference evidence="5 6" key="1">
    <citation type="submission" date="2021-06" db="EMBL/GenBank/DDBJ databases">
        <title>Rheinheimera indica sp. nov., isolated from deep-sea sediment.</title>
        <authorList>
            <person name="Wang Z."/>
            <person name="Zhang X.-Y."/>
        </authorList>
    </citation>
    <scope>NUCLEOTIDE SEQUENCE [LARGE SCALE GENOMIC DNA]</scope>
    <source>
        <strain evidence="5 6">SM2107</strain>
    </source>
</reference>
<name>A0ABS6MQH2_9GAMM</name>
<comment type="similarity">
    <text evidence="1">Belongs to the bacterial solute-binding protein 3 family.</text>
</comment>
<dbReference type="Proteomes" id="UP000704611">
    <property type="component" value="Unassembled WGS sequence"/>
</dbReference>
<feature type="signal peptide" evidence="3">
    <location>
        <begin position="1"/>
        <end position="21"/>
    </location>
</feature>
<feature type="chain" id="PRO_5046194397" evidence="3">
    <location>
        <begin position="22"/>
        <end position="258"/>
    </location>
</feature>
<dbReference type="SMART" id="SM00062">
    <property type="entry name" value="PBPb"/>
    <property type="match status" value="1"/>
</dbReference>
<dbReference type="EMBL" id="JAHRID010000011">
    <property type="protein sequence ID" value="MBV2131046.1"/>
    <property type="molecule type" value="Genomic_DNA"/>
</dbReference>
<organism evidence="5 6">
    <name type="scientific">Arsukibacterium indicum</name>
    <dbReference type="NCBI Taxonomy" id="2848612"/>
    <lineage>
        <taxon>Bacteria</taxon>
        <taxon>Pseudomonadati</taxon>
        <taxon>Pseudomonadota</taxon>
        <taxon>Gammaproteobacteria</taxon>
        <taxon>Chromatiales</taxon>
        <taxon>Chromatiaceae</taxon>
        <taxon>Arsukibacterium</taxon>
    </lineage>
</organism>
<feature type="domain" description="Solute-binding protein family 3/N-terminal" evidence="4">
    <location>
        <begin position="29"/>
        <end position="253"/>
    </location>
</feature>
<sequence>MRFILRQRIRLLLLFSIVGCAAVASERNTLRAVVSDSNTPPYAIFDSSGALSAGLSKDILDALALVSQLDIQYLDLPRARIESWLESGQADIACFLNPDWVATPSLYIWSPPLFATQQLFIRRADSPPIKALPDLAGKRVGTTRGFTYPELEQVFSLGDVIRDDAHSLQSNLKRLEQGRLDVVMSVDLSYYFFMNNGGLGNFSADPIWSAPPSVYCAISRYNPQLAARLVRGLNMLVANKFINRQLRRYKGETAEATD</sequence>
<comment type="caution">
    <text evidence="5">The sequence shown here is derived from an EMBL/GenBank/DDBJ whole genome shotgun (WGS) entry which is preliminary data.</text>
</comment>
<evidence type="ECO:0000313" key="5">
    <source>
        <dbReference type="EMBL" id="MBV2131046.1"/>
    </source>
</evidence>
<dbReference type="RefSeq" id="WP_217671360.1">
    <property type="nucleotide sequence ID" value="NZ_JAHRID010000011.1"/>
</dbReference>
<proteinExistence type="inferred from homology"/>
<evidence type="ECO:0000256" key="3">
    <source>
        <dbReference type="SAM" id="SignalP"/>
    </source>
</evidence>
<gene>
    <name evidence="5" type="ORF">KQY15_18250</name>
</gene>
<dbReference type="PANTHER" id="PTHR35936:SF6">
    <property type="entry name" value="AMINO ACID ABC TRANSPORTER SUBSTRATE-BINDING PAAT FAMILY PROTEIN"/>
    <property type="match status" value="1"/>
</dbReference>
<keyword evidence="6" id="KW-1185">Reference proteome</keyword>
<dbReference type="PANTHER" id="PTHR35936">
    <property type="entry name" value="MEMBRANE-BOUND LYTIC MUREIN TRANSGLYCOSYLASE F"/>
    <property type="match status" value="1"/>
</dbReference>
<protein>
    <submittedName>
        <fullName evidence="5">Transporter substrate-binding domain-containing protein</fullName>
    </submittedName>
</protein>
<evidence type="ECO:0000313" key="6">
    <source>
        <dbReference type="Proteomes" id="UP000704611"/>
    </source>
</evidence>
<keyword evidence="2 3" id="KW-0732">Signal</keyword>
<evidence type="ECO:0000256" key="2">
    <source>
        <dbReference type="ARBA" id="ARBA00022729"/>
    </source>
</evidence>